<dbReference type="AlphaFoldDB" id="A0A7W7HIM0"/>
<evidence type="ECO:0000313" key="3">
    <source>
        <dbReference type="Proteomes" id="UP000590511"/>
    </source>
</evidence>
<gene>
    <name evidence="2" type="ORF">BJ964_005360</name>
</gene>
<comment type="caution">
    <text evidence="2">The sequence shown here is derived from an EMBL/GenBank/DDBJ whole genome shotgun (WGS) entry which is preliminary data.</text>
</comment>
<name>A0A7W7HIM0_9ACTN</name>
<feature type="region of interest" description="Disordered" evidence="1">
    <location>
        <begin position="1"/>
        <end position="51"/>
    </location>
</feature>
<reference evidence="2 3" key="1">
    <citation type="submission" date="2020-08" db="EMBL/GenBank/DDBJ databases">
        <title>Sequencing the genomes of 1000 actinobacteria strains.</title>
        <authorList>
            <person name="Klenk H.-P."/>
        </authorList>
    </citation>
    <scope>NUCLEOTIDE SEQUENCE [LARGE SCALE GENOMIC DNA]</scope>
    <source>
        <strain evidence="2 3">DSM 43150</strain>
    </source>
</reference>
<proteinExistence type="predicted"/>
<accession>A0A7W7HIM0</accession>
<dbReference type="Proteomes" id="UP000590511">
    <property type="component" value="Unassembled WGS sequence"/>
</dbReference>
<organism evidence="2 3">
    <name type="scientific">Actinoplanes lobatus</name>
    <dbReference type="NCBI Taxonomy" id="113568"/>
    <lineage>
        <taxon>Bacteria</taxon>
        <taxon>Bacillati</taxon>
        <taxon>Actinomycetota</taxon>
        <taxon>Actinomycetes</taxon>
        <taxon>Micromonosporales</taxon>
        <taxon>Micromonosporaceae</taxon>
        <taxon>Actinoplanes</taxon>
    </lineage>
</organism>
<evidence type="ECO:0000313" key="2">
    <source>
        <dbReference type="EMBL" id="MBB4751199.1"/>
    </source>
</evidence>
<protein>
    <submittedName>
        <fullName evidence="2">Uncharacterized protein</fullName>
    </submittedName>
</protein>
<dbReference type="EMBL" id="JACHNC010000001">
    <property type="protein sequence ID" value="MBB4751199.1"/>
    <property type="molecule type" value="Genomic_DNA"/>
</dbReference>
<sequence>MVAAHESRRVRGHHRYGQVGDHDIASVCAHPAHRRDGRPPDGCRARSQRNPAGRHCVLAWDSVHRPLWNIEMAGAAPMYHAPPCTHHHGHGG</sequence>
<evidence type="ECO:0000256" key="1">
    <source>
        <dbReference type="SAM" id="MobiDB-lite"/>
    </source>
</evidence>